<evidence type="ECO:0000256" key="1">
    <source>
        <dbReference type="SAM" id="Phobius"/>
    </source>
</evidence>
<proteinExistence type="predicted"/>
<sequence>MREEPKTWETSFFIVFGSSPLIITTLGFFQKNIMSLIGFTPLEVCLYITKIVNFRHFHYILLISRLSHTEKFY</sequence>
<keyword evidence="1" id="KW-1133">Transmembrane helix</keyword>
<organism evidence="2 3">
    <name type="scientific">Candidatus Nealsonbacteria bacterium CG_4_10_14_0_2_um_filter_40_15</name>
    <dbReference type="NCBI Taxonomy" id="1974682"/>
    <lineage>
        <taxon>Bacteria</taxon>
        <taxon>Candidatus Nealsoniibacteriota</taxon>
    </lineage>
</organism>
<reference evidence="3" key="1">
    <citation type="submission" date="2017-09" db="EMBL/GenBank/DDBJ databases">
        <title>Depth-based differentiation of microbial function through sediment-hosted aquifers and enrichment of novel symbionts in the deep terrestrial subsurface.</title>
        <authorList>
            <person name="Probst A.J."/>
            <person name="Ladd B."/>
            <person name="Jarett J.K."/>
            <person name="Geller-Mcgrath D.E."/>
            <person name="Sieber C.M.K."/>
            <person name="Emerson J.B."/>
            <person name="Anantharaman K."/>
            <person name="Thomas B.C."/>
            <person name="Malmstrom R."/>
            <person name="Stieglmeier M."/>
            <person name="Klingl A."/>
            <person name="Woyke T."/>
            <person name="Ryan C.M."/>
            <person name="Banfield J.F."/>
        </authorList>
    </citation>
    <scope>NUCLEOTIDE SEQUENCE [LARGE SCALE GENOMIC DNA]</scope>
</reference>
<gene>
    <name evidence="2" type="ORF">COX92_00045</name>
</gene>
<dbReference type="EMBL" id="PFOZ01000001">
    <property type="protein sequence ID" value="PIZ87869.1"/>
    <property type="molecule type" value="Genomic_DNA"/>
</dbReference>
<dbReference type="Proteomes" id="UP000229166">
    <property type="component" value="Unassembled WGS sequence"/>
</dbReference>
<comment type="caution">
    <text evidence="2">The sequence shown here is derived from an EMBL/GenBank/DDBJ whole genome shotgun (WGS) entry which is preliminary data.</text>
</comment>
<evidence type="ECO:0000313" key="3">
    <source>
        <dbReference type="Proteomes" id="UP000229166"/>
    </source>
</evidence>
<feature type="transmembrane region" description="Helical" evidence="1">
    <location>
        <begin position="12"/>
        <end position="29"/>
    </location>
</feature>
<keyword evidence="1" id="KW-0472">Membrane</keyword>
<name>A0A2M7UV50_9BACT</name>
<evidence type="ECO:0000313" key="2">
    <source>
        <dbReference type="EMBL" id="PIZ87869.1"/>
    </source>
</evidence>
<accession>A0A2M7UV50</accession>
<keyword evidence="1" id="KW-0812">Transmembrane</keyword>
<protein>
    <submittedName>
        <fullName evidence="2">Uncharacterized protein</fullName>
    </submittedName>
</protein>
<dbReference type="AlphaFoldDB" id="A0A2M7UV50"/>